<keyword evidence="2" id="KW-1133">Transmembrane helix</keyword>
<keyword evidence="2" id="KW-0472">Membrane</keyword>
<name>A0A3R7LHB2_9TRYP</name>
<feature type="region of interest" description="Disordered" evidence="1">
    <location>
        <begin position="211"/>
        <end position="249"/>
    </location>
</feature>
<dbReference type="SMART" id="SM00318">
    <property type="entry name" value="SNc"/>
    <property type="match status" value="1"/>
</dbReference>
<dbReference type="GeneID" id="40314065"/>
<dbReference type="Gene3D" id="2.40.50.90">
    <property type="match status" value="1"/>
</dbReference>
<dbReference type="Pfam" id="PF00565">
    <property type="entry name" value="SNase"/>
    <property type="match status" value="1"/>
</dbReference>
<dbReference type="InterPro" id="IPR016071">
    <property type="entry name" value="Staphylococal_nuclease_OB-fold"/>
</dbReference>
<keyword evidence="4" id="KW-0378">Hydrolase</keyword>
<dbReference type="GO" id="GO:0016787">
    <property type="term" value="F:hydrolase activity"/>
    <property type="evidence" value="ECO:0007669"/>
    <property type="project" value="UniProtKB-KW"/>
</dbReference>
<organism evidence="4 5">
    <name type="scientific">Trypanosoma conorhini</name>
    <dbReference type="NCBI Taxonomy" id="83891"/>
    <lineage>
        <taxon>Eukaryota</taxon>
        <taxon>Discoba</taxon>
        <taxon>Euglenozoa</taxon>
        <taxon>Kinetoplastea</taxon>
        <taxon>Metakinetoplastina</taxon>
        <taxon>Trypanosomatida</taxon>
        <taxon>Trypanosomatidae</taxon>
        <taxon>Trypanosoma</taxon>
    </lineage>
</organism>
<gene>
    <name evidence="4" type="ORF">Tco025E_00454</name>
</gene>
<proteinExistence type="predicted"/>
<dbReference type="EMBL" id="MKKU01000011">
    <property type="protein sequence ID" value="RNF27263.1"/>
    <property type="molecule type" value="Genomic_DNA"/>
</dbReference>
<dbReference type="AlphaFoldDB" id="A0A3R7LHB2"/>
<dbReference type="OrthoDB" id="430293at2759"/>
<feature type="transmembrane region" description="Helical" evidence="2">
    <location>
        <begin position="39"/>
        <end position="57"/>
    </location>
</feature>
<dbReference type="RefSeq" id="XP_029232469.1">
    <property type="nucleotide sequence ID" value="XM_029367396.1"/>
</dbReference>
<dbReference type="PROSITE" id="PS50830">
    <property type="entry name" value="TNASE_3"/>
    <property type="match status" value="1"/>
</dbReference>
<keyword evidence="5" id="KW-1185">Reference proteome</keyword>
<evidence type="ECO:0000313" key="5">
    <source>
        <dbReference type="Proteomes" id="UP000284403"/>
    </source>
</evidence>
<dbReference type="Proteomes" id="UP000284403">
    <property type="component" value="Unassembled WGS sequence"/>
</dbReference>
<dbReference type="EC" id="3.1.-.-" evidence="4"/>
<feature type="compositionally biased region" description="Basic residues" evidence="1">
    <location>
        <begin position="239"/>
        <end position="249"/>
    </location>
</feature>
<accession>A0A3R7LHB2</accession>
<sequence length="249" mass="26673">MVSAVSAVQERGAGERCSCAGATASTAPAMAHVPHISRVSYFMMALALIAAVFVAWLRREEQTLVGQTFLVKPKFVVDGGSFYATTTDEGRPVLLRLRLLRVPALGGPHGRQSRAYLSQLLLGRPAAEVLCRATGADAAGGLIADVFVSSGGAAAEALTSVQEEMVRHGWAWAMEGGFAPNQKLRALMAEAREAKRGLWGDESSNAFFLQRAASGQKLDPSSHAAGPRQQYGSQGIPFSRRRRPRPRRV</sequence>
<evidence type="ECO:0000256" key="1">
    <source>
        <dbReference type="SAM" id="MobiDB-lite"/>
    </source>
</evidence>
<dbReference type="InterPro" id="IPR035437">
    <property type="entry name" value="SNase_OB-fold_sf"/>
</dbReference>
<comment type="caution">
    <text evidence="4">The sequence shown here is derived from an EMBL/GenBank/DDBJ whole genome shotgun (WGS) entry which is preliminary data.</text>
</comment>
<reference evidence="4 5" key="1">
    <citation type="journal article" date="2018" name="BMC Genomics">
        <title>Genomic comparison of Trypanosoma conorhini and Trypanosoma rangeli to Trypanosoma cruzi strains of high and low virulence.</title>
        <authorList>
            <person name="Bradwell K.R."/>
            <person name="Koparde V.N."/>
            <person name="Matveyev A.V."/>
            <person name="Serrano M.G."/>
            <person name="Alves J.M."/>
            <person name="Parikh H."/>
            <person name="Huang B."/>
            <person name="Lee V."/>
            <person name="Espinosa-Alvarez O."/>
            <person name="Ortiz P.A."/>
            <person name="Costa-Martins A.G."/>
            <person name="Teixeira M.M."/>
            <person name="Buck G.A."/>
        </authorList>
    </citation>
    <scope>NUCLEOTIDE SEQUENCE [LARGE SCALE GENOMIC DNA]</scope>
    <source>
        <strain evidence="4 5">025E</strain>
    </source>
</reference>
<evidence type="ECO:0000256" key="2">
    <source>
        <dbReference type="SAM" id="Phobius"/>
    </source>
</evidence>
<dbReference type="SUPFAM" id="SSF50199">
    <property type="entry name" value="Staphylococcal nuclease"/>
    <property type="match status" value="1"/>
</dbReference>
<keyword evidence="2" id="KW-0812">Transmembrane</keyword>
<protein>
    <submittedName>
        <fullName evidence="4">Oligoribonuclease</fullName>
        <ecNumber evidence="4">3.1.-.-</ecNumber>
    </submittedName>
</protein>
<evidence type="ECO:0000259" key="3">
    <source>
        <dbReference type="PROSITE" id="PS50830"/>
    </source>
</evidence>
<evidence type="ECO:0000313" key="4">
    <source>
        <dbReference type="EMBL" id="RNF27263.1"/>
    </source>
</evidence>
<feature type="domain" description="TNase-like" evidence="3">
    <location>
        <begin position="76"/>
        <end position="201"/>
    </location>
</feature>